<accession>A0A177B2A2</accession>
<keyword evidence="2" id="KW-1185">Reference proteome</keyword>
<dbReference type="EMBL" id="LWCA01000451">
    <property type="protein sequence ID" value="OAF68407.1"/>
    <property type="molecule type" value="Genomic_DNA"/>
</dbReference>
<dbReference type="Proteomes" id="UP000078046">
    <property type="component" value="Unassembled WGS sequence"/>
</dbReference>
<sequence>MNPDSERIKVLKNHNENENFYKKGLDTRTNDNISQATINNDNSTRVCKVKNEPITPYDAYMCAKKLEKYFITRIPEKLTRVWDIIGDIQEEANSRSINEQNKDEEIDIKLFNLNNCK</sequence>
<dbReference type="AlphaFoldDB" id="A0A177B2A2"/>
<organism evidence="1 2">
    <name type="scientific">Intoshia linei</name>
    <dbReference type="NCBI Taxonomy" id="1819745"/>
    <lineage>
        <taxon>Eukaryota</taxon>
        <taxon>Metazoa</taxon>
        <taxon>Spiralia</taxon>
        <taxon>Lophotrochozoa</taxon>
        <taxon>Mesozoa</taxon>
        <taxon>Orthonectida</taxon>
        <taxon>Rhopaluridae</taxon>
        <taxon>Intoshia</taxon>
    </lineage>
</organism>
<reference evidence="1 2" key="1">
    <citation type="submission" date="2016-04" db="EMBL/GenBank/DDBJ databases">
        <title>The genome of Intoshia linei affirms orthonectids as highly simplified spiralians.</title>
        <authorList>
            <person name="Mikhailov K.V."/>
            <person name="Slusarev G.S."/>
            <person name="Nikitin M.A."/>
            <person name="Logacheva M.D."/>
            <person name="Penin A."/>
            <person name="Aleoshin V."/>
            <person name="Panchin Y.V."/>
        </authorList>
    </citation>
    <scope>NUCLEOTIDE SEQUENCE [LARGE SCALE GENOMIC DNA]</scope>
    <source>
        <strain evidence="1">Intl2013</strain>
        <tissue evidence="1">Whole animal</tissue>
    </source>
</reference>
<protein>
    <submittedName>
        <fullName evidence="1">Uncharacterized protein</fullName>
    </submittedName>
</protein>
<comment type="caution">
    <text evidence="1">The sequence shown here is derived from an EMBL/GenBank/DDBJ whole genome shotgun (WGS) entry which is preliminary data.</text>
</comment>
<evidence type="ECO:0000313" key="2">
    <source>
        <dbReference type="Proteomes" id="UP000078046"/>
    </source>
</evidence>
<name>A0A177B2A2_9BILA</name>
<evidence type="ECO:0000313" key="1">
    <source>
        <dbReference type="EMBL" id="OAF68407.1"/>
    </source>
</evidence>
<proteinExistence type="predicted"/>
<gene>
    <name evidence="1" type="ORF">A3Q56_03882</name>
</gene>